<protein>
    <submittedName>
        <fullName evidence="1">Uncharacterized protein</fullName>
    </submittedName>
</protein>
<name>A0ABP8S995_9ACTN</name>
<keyword evidence="2" id="KW-1185">Reference proteome</keyword>
<accession>A0ABP8S995</accession>
<evidence type="ECO:0000313" key="2">
    <source>
        <dbReference type="Proteomes" id="UP001500307"/>
    </source>
</evidence>
<comment type="caution">
    <text evidence="1">The sequence shown here is derived from an EMBL/GenBank/DDBJ whole genome shotgun (WGS) entry which is preliminary data.</text>
</comment>
<proteinExistence type="predicted"/>
<dbReference type="Proteomes" id="UP001500307">
    <property type="component" value="Unassembled WGS sequence"/>
</dbReference>
<gene>
    <name evidence="1" type="ORF">GCM10023176_07880</name>
</gene>
<reference evidence="2" key="1">
    <citation type="journal article" date="2019" name="Int. J. Syst. Evol. Microbiol.">
        <title>The Global Catalogue of Microorganisms (GCM) 10K type strain sequencing project: providing services to taxonomists for standard genome sequencing and annotation.</title>
        <authorList>
            <consortium name="The Broad Institute Genomics Platform"/>
            <consortium name="The Broad Institute Genome Sequencing Center for Infectious Disease"/>
            <person name="Wu L."/>
            <person name="Ma J."/>
        </authorList>
    </citation>
    <scope>NUCLEOTIDE SEQUENCE [LARGE SCALE GENOMIC DNA]</scope>
    <source>
        <strain evidence="2">JCM 3175</strain>
    </source>
</reference>
<organism evidence="1 2">
    <name type="scientific">Micromonospora coerulea</name>
    <dbReference type="NCBI Taxonomy" id="47856"/>
    <lineage>
        <taxon>Bacteria</taxon>
        <taxon>Bacillati</taxon>
        <taxon>Actinomycetota</taxon>
        <taxon>Actinomycetes</taxon>
        <taxon>Micromonosporales</taxon>
        <taxon>Micromonosporaceae</taxon>
        <taxon>Micromonospora</taxon>
    </lineage>
</organism>
<sequence>MTLCRRLGIDASGVAARCDGCRTMTLAKNTAREVPAAWKVAYDLVTARPPAVSSAPAPALQQALDE</sequence>
<dbReference type="EMBL" id="BAABGU010000003">
    <property type="protein sequence ID" value="GAA4563607.1"/>
    <property type="molecule type" value="Genomic_DNA"/>
</dbReference>
<evidence type="ECO:0000313" key="1">
    <source>
        <dbReference type="EMBL" id="GAA4563607.1"/>
    </source>
</evidence>